<keyword evidence="1" id="KW-0812">Transmembrane</keyword>
<gene>
    <name evidence="2" type="ORF">SAMN04487906_1607</name>
</gene>
<keyword evidence="1" id="KW-1133">Transmembrane helix</keyword>
<evidence type="ECO:0000313" key="3">
    <source>
        <dbReference type="Proteomes" id="UP000183209"/>
    </source>
</evidence>
<feature type="transmembrane region" description="Helical" evidence="1">
    <location>
        <begin position="17"/>
        <end position="42"/>
    </location>
</feature>
<accession>A0A1I6SHI1</accession>
<evidence type="ECO:0000256" key="1">
    <source>
        <dbReference type="SAM" id="Phobius"/>
    </source>
</evidence>
<evidence type="ECO:0000313" key="2">
    <source>
        <dbReference type="EMBL" id="SFS76198.1"/>
    </source>
</evidence>
<dbReference type="RefSeq" id="WP_038267967.1">
    <property type="nucleotide sequence ID" value="NZ_FPAG01000004.1"/>
</dbReference>
<dbReference type="InterPro" id="IPR014807">
    <property type="entry name" value="Coa1"/>
</dbReference>
<dbReference type="Pfam" id="PF08695">
    <property type="entry name" value="Coa1"/>
    <property type="match status" value="1"/>
</dbReference>
<name>A0A1I6SHI1_9FLAO</name>
<dbReference type="EMBL" id="FPAG01000004">
    <property type="protein sequence ID" value="SFS76198.1"/>
    <property type="molecule type" value="Genomic_DNA"/>
</dbReference>
<dbReference type="Proteomes" id="UP000183209">
    <property type="component" value="Unassembled WGS sequence"/>
</dbReference>
<keyword evidence="1" id="KW-0472">Membrane</keyword>
<organism evidence="2 3">
    <name type="scientific">Zhouia amylolytica</name>
    <dbReference type="NCBI Taxonomy" id="376730"/>
    <lineage>
        <taxon>Bacteria</taxon>
        <taxon>Pseudomonadati</taxon>
        <taxon>Bacteroidota</taxon>
        <taxon>Flavobacteriia</taxon>
        <taxon>Flavobacteriales</taxon>
        <taxon>Flavobacteriaceae</taxon>
        <taxon>Zhouia</taxon>
    </lineage>
</organism>
<dbReference type="AlphaFoldDB" id="A0A1I6SHI1"/>
<dbReference type="OrthoDB" id="1178263at2"/>
<protein>
    <submittedName>
        <fullName evidence="2">Cytochrome oxidase complex assembly protein 1</fullName>
    </submittedName>
</protein>
<proteinExistence type="predicted"/>
<reference evidence="2 3" key="1">
    <citation type="submission" date="2016-10" db="EMBL/GenBank/DDBJ databases">
        <authorList>
            <person name="de Groot N.N."/>
        </authorList>
    </citation>
    <scope>NUCLEOTIDE SEQUENCE [LARGE SCALE GENOMIC DNA]</scope>
    <source>
        <strain evidence="2 3">CGMCC 1.6114</strain>
    </source>
</reference>
<sequence>MNELSPKKSWWGRNWKWVIPAGGCLTIIIFIVVFIGTVFFGVSTMMKSSTPYEEAITRVKENKQIIEALGEPIVQEGMIQGKINYENDHGDIDIKVPLEGAKGKASLYIVGTKQGDTWNYSDMYIVIKATGETIFLLESEF</sequence>